<evidence type="ECO:0000313" key="1">
    <source>
        <dbReference type="EMBL" id="QHT84627.1"/>
    </source>
</evidence>
<accession>A0A6C0HWM3</accession>
<organism evidence="1">
    <name type="scientific">viral metagenome</name>
    <dbReference type="NCBI Taxonomy" id="1070528"/>
    <lineage>
        <taxon>unclassified sequences</taxon>
        <taxon>metagenomes</taxon>
        <taxon>organismal metagenomes</taxon>
    </lineage>
</organism>
<reference evidence="1" key="1">
    <citation type="journal article" date="2020" name="Nature">
        <title>Giant virus diversity and host interactions through global metagenomics.</title>
        <authorList>
            <person name="Schulz F."/>
            <person name="Roux S."/>
            <person name="Paez-Espino D."/>
            <person name="Jungbluth S."/>
            <person name="Walsh D.A."/>
            <person name="Denef V.J."/>
            <person name="McMahon K.D."/>
            <person name="Konstantinidis K.T."/>
            <person name="Eloe-Fadrosh E.A."/>
            <person name="Kyrpides N.C."/>
            <person name="Woyke T."/>
        </authorList>
    </citation>
    <scope>NUCLEOTIDE SEQUENCE</scope>
    <source>
        <strain evidence="1">GVMAG-M-3300023184-177</strain>
    </source>
</reference>
<name>A0A6C0HWM3_9ZZZZ</name>
<sequence length="380" mass="44769">MNSVDLYKLKNDTKCVFLSENIISSILDTFSKSNIKVIKCAKKQVSAIKTNKVQAKKDLNENKIIMIMNKISENNINELIGEYLCNVFVDTEEKYNVIMTEIFNKMLKDIKFVENYIKFALKIFIIEKKRLNLYPEEFIDLIKLTVSIGTEEERCACYTLMKVLIKYEFFNKDIIKFISNIVLSNNDKLKYIDIYNWFSGIDISEYREAILNIIKKCNSENMNREEILLESLFEKSINNELVEETLDIISNHNQINTLINNIIEEYDFLKSIDEVIEFIQVECDNINNKNLFCKEVINFYISKDINIGLELIDELIKKKSLFKSNISKGLVLYLGENNNNTSIHNNTKIIQILKYLKNNNITKNIEHIFKRFRVKLFYEN</sequence>
<proteinExistence type="predicted"/>
<dbReference type="EMBL" id="MN740021">
    <property type="protein sequence ID" value="QHT84627.1"/>
    <property type="molecule type" value="Genomic_DNA"/>
</dbReference>
<protein>
    <submittedName>
        <fullName evidence="1">Uncharacterized protein</fullName>
    </submittedName>
</protein>
<dbReference type="AlphaFoldDB" id="A0A6C0HWM3"/>